<keyword evidence="4" id="KW-0159">Chromosome partition</keyword>
<dbReference type="Pfam" id="PF02899">
    <property type="entry name" value="Phage_int_SAM_1"/>
    <property type="match status" value="1"/>
</dbReference>
<dbReference type="InterPro" id="IPR044068">
    <property type="entry name" value="CB"/>
</dbReference>
<dbReference type="PROSITE" id="PS51898">
    <property type="entry name" value="TYR_RECOMBINASE"/>
    <property type="match status" value="1"/>
</dbReference>
<keyword evidence="7" id="KW-0233">DNA recombination</keyword>
<protein>
    <submittedName>
        <fullName evidence="12">Tyrosine recombinase XerC</fullName>
    </submittedName>
</protein>
<keyword evidence="6 9" id="KW-0238">DNA-binding</keyword>
<keyword evidence="8" id="KW-0131">Cell cycle</keyword>
<dbReference type="InterPro" id="IPR011010">
    <property type="entry name" value="DNA_brk_join_enz"/>
</dbReference>
<dbReference type="InterPro" id="IPR050090">
    <property type="entry name" value="Tyrosine_recombinase_XerCD"/>
</dbReference>
<evidence type="ECO:0000256" key="7">
    <source>
        <dbReference type="ARBA" id="ARBA00023172"/>
    </source>
</evidence>
<accession>A0A0G1RFP1</accession>
<dbReference type="InterPro" id="IPR004107">
    <property type="entry name" value="Integrase_SAM-like_N"/>
</dbReference>
<evidence type="ECO:0000256" key="4">
    <source>
        <dbReference type="ARBA" id="ARBA00022829"/>
    </source>
</evidence>
<dbReference type="PATRIC" id="fig|1618357.3.peg.685"/>
<sequence>MDSPVTDSKPKALLPYFDDFLLFLKTQNYSEETLYNYERDLRMLINFATEEKLRFEDLNKQIINRFKAYLISRDRKQPSTGLTAVRKLEPRSVNRVLSATRTYLRYLIDIDKPVPIPPDAIKMVKTDKKHPQVAELSELIKLIESPVRLEKDELVGIRNRAMLEVLLSSGMRISELVSLNKNQLDGSGRLFIRGKGRKERFVYLTDRATFWVNQYITRRKDNGPAMFVPLRGSRAGKTTRRISTNYLQAKIKEYREKLLINVPTSAHSLRHGFATYLAESGANPAAIQVLLGHESLDTTTRYVHASDKFAEETHRKYHPVK</sequence>
<dbReference type="AlphaFoldDB" id="A0A0G1RFP1"/>
<dbReference type="GO" id="GO:0015074">
    <property type="term" value="P:DNA integration"/>
    <property type="evidence" value="ECO:0007669"/>
    <property type="project" value="UniProtKB-KW"/>
</dbReference>
<dbReference type="GO" id="GO:0051301">
    <property type="term" value="P:cell division"/>
    <property type="evidence" value="ECO:0007669"/>
    <property type="project" value="UniProtKB-KW"/>
</dbReference>
<evidence type="ECO:0000256" key="5">
    <source>
        <dbReference type="ARBA" id="ARBA00022908"/>
    </source>
</evidence>
<dbReference type="Gene3D" id="1.10.443.10">
    <property type="entry name" value="Intergrase catalytic core"/>
    <property type="match status" value="1"/>
</dbReference>
<dbReference type="PANTHER" id="PTHR30349:SF77">
    <property type="entry name" value="TYROSINE RECOMBINASE XERC"/>
    <property type="match status" value="1"/>
</dbReference>
<dbReference type="Gene3D" id="1.10.150.130">
    <property type="match status" value="1"/>
</dbReference>
<feature type="domain" description="Core-binding (CB)" evidence="11">
    <location>
        <begin position="11"/>
        <end position="108"/>
    </location>
</feature>
<keyword evidence="2" id="KW-0963">Cytoplasm</keyword>
<dbReference type="InterPro" id="IPR002104">
    <property type="entry name" value="Integrase_catalytic"/>
</dbReference>
<dbReference type="InterPro" id="IPR013762">
    <property type="entry name" value="Integrase-like_cat_sf"/>
</dbReference>
<organism evidence="12 13">
    <name type="scientific">Candidatus Amesbacteria bacterium GW2011_GWA2_47_11</name>
    <dbReference type="NCBI Taxonomy" id="1618357"/>
    <lineage>
        <taxon>Bacteria</taxon>
        <taxon>Candidatus Amesiibacteriota</taxon>
    </lineage>
</organism>
<dbReference type="GO" id="GO:0007059">
    <property type="term" value="P:chromosome segregation"/>
    <property type="evidence" value="ECO:0007669"/>
    <property type="project" value="UniProtKB-KW"/>
</dbReference>
<dbReference type="GO" id="GO:0003677">
    <property type="term" value="F:DNA binding"/>
    <property type="evidence" value="ECO:0007669"/>
    <property type="project" value="UniProtKB-UniRule"/>
</dbReference>
<evidence type="ECO:0000313" key="12">
    <source>
        <dbReference type="EMBL" id="KKU55961.1"/>
    </source>
</evidence>
<comment type="subcellular location">
    <subcellularLocation>
        <location evidence="1">Cytoplasm</location>
    </subcellularLocation>
</comment>
<evidence type="ECO:0000256" key="3">
    <source>
        <dbReference type="ARBA" id="ARBA00022618"/>
    </source>
</evidence>
<gene>
    <name evidence="12" type="ORF">UX78_C0014G0014</name>
</gene>
<dbReference type="InterPro" id="IPR010998">
    <property type="entry name" value="Integrase_recombinase_N"/>
</dbReference>
<comment type="caution">
    <text evidence="12">The sequence shown here is derived from an EMBL/GenBank/DDBJ whole genome shotgun (WGS) entry which is preliminary data.</text>
</comment>
<evidence type="ECO:0000256" key="9">
    <source>
        <dbReference type="PROSITE-ProRule" id="PRU01248"/>
    </source>
</evidence>
<dbReference type="PROSITE" id="PS51900">
    <property type="entry name" value="CB"/>
    <property type="match status" value="1"/>
</dbReference>
<dbReference type="Pfam" id="PF00589">
    <property type="entry name" value="Phage_integrase"/>
    <property type="match status" value="1"/>
</dbReference>
<keyword evidence="5" id="KW-0229">DNA integration</keyword>
<reference evidence="12 13" key="1">
    <citation type="journal article" date="2015" name="Nature">
        <title>rRNA introns, odd ribosomes, and small enigmatic genomes across a large radiation of phyla.</title>
        <authorList>
            <person name="Brown C.T."/>
            <person name="Hug L.A."/>
            <person name="Thomas B.C."/>
            <person name="Sharon I."/>
            <person name="Castelle C.J."/>
            <person name="Singh A."/>
            <person name="Wilkins M.J."/>
            <person name="Williams K.H."/>
            <person name="Banfield J.F."/>
        </authorList>
    </citation>
    <scope>NUCLEOTIDE SEQUENCE [LARGE SCALE GENOMIC DNA]</scope>
</reference>
<feature type="domain" description="Tyr recombinase" evidence="10">
    <location>
        <begin position="129"/>
        <end position="315"/>
    </location>
</feature>
<proteinExistence type="predicted"/>
<name>A0A0G1RFP1_9BACT</name>
<evidence type="ECO:0000313" key="13">
    <source>
        <dbReference type="Proteomes" id="UP000034607"/>
    </source>
</evidence>
<evidence type="ECO:0000256" key="1">
    <source>
        <dbReference type="ARBA" id="ARBA00004496"/>
    </source>
</evidence>
<dbReference type="GO" id="GO:0006310">
    <property type="term" value="P:DNA recombination"/>
    <property type="evidence" value="ECO:0007669"/>
    <property type="project" value="UniProtKB-KW"/>
</dbReference>
<evidence type="ECO:0000256" key="2">
    <source>
        <dbReference type="ARBA" id="ARBA00022490"/>
    </source>
</evidence>
<dbReference type="SUPFAM" id="SSF56349">
    <property type="entry name" value="DNA breaking-rejoining enzymes"/>
    <property type="match status" value="1"/>
</dbReference>
<dbReference type="EMBL" id="LCNM01000014">
    <property type="protein sequence ID" value="KKU55961.1"/>
    <property type="molecule type" value="Genomic_DNA"/>
</dbReference>
<evidence type="ECO:0000256" key="8">
    <source>
        <dbReference type="ARBA" id="ARBA00023306"/>
    </source>
</evidence>
<evidence type="ECO:0000256" key="6">
    <source>
        <dbReference type="ARBA" id="ARBA00023125"/>
    </source>
</evidence>
<keyword evidence="3" id="KW-0132">Cell division</keyword>
<dbReference type="GO" id="GO:0005737">
    <property type="term" value="C:cytoplasm"/>
    <property type="evidence" value="ECO:0007669"/>
    <property type="project" value="UniProtKB-SubCell"/>
</dbReference>
<dbReference type="PANTHER" id="PTHR30349">
    <property type="entry name" value="PHAGE INTEGRASE-RELATED"/>
    <property type="match status" value="1"/>
</dbReference>
<dbReference type="Proteomes" id="UP000034607">
    <property type="component" value="Unassembled WGS sequence"/>
</dbReference>
<evidence type="ECO:0000259" key="11">
    <source>
        <dbReference type="PROSITE" id="PS51900"/>
    </source>
</evidence>
<evidence type="ECO:0000259" key="10">
    <source>
        <dbReference type="PROSITE" id="PS51898"/>
    </source>
</evidence>